<feature type="signal peptide" evidence="7">
    <location>
        <begin position="1"/>
        <end position="22"/>
    </location>
</feature>
<reference evidence="10" key="1">
    <citation type="submission" date="2015-12" db="EMBL/GenBank/DDBJ databases">
        <authorList>
            <person name="Tikhonova T.V."/>
            <person name="Pavlov A.R."/>
            <person name="Beletsky A.V."/>
            <person name="Mardanov A.V."/>
            <person name="Sorokin D.Y."/>
            <person name="Ravin N.V."/>
            <person name="Popov V.O."/>
        </authorList>
    </citation>
    <scope>NUCLEOTIDE SEQUENCE</scope>
    <source>
        <strain evidence="10">DSM 14787</strain>
    </source>
</reference>
<evidence type="ECO:0000256" key="2">
    <source>
        <dbReference type="ARBA" id="ARBA00009813"/>
    </source>
</evidence>
<protein>
    <recommendedName>
        <fullName evidence="7">Thiol:disulfide interchange protein</fullName>
    </recommendedName>
</protein>
<comment type="similarity">
    <text evidence="2 7">Belongs to the thioredoxin family. DsbC subfamily.</text>
</comment>
<dbReference type="KEGG" id="tni:TVNIR_2786"/>
<evidence type="ECO:0000256" key="7">
    <source>
        <dbReference type="RuleBase" id="RU364038"/>
    </source>
</evidence>
<feature type="chain" id="PRO_5010005793" description="Thiol:disulfide interchange protein" evidence="7">
    <location>
        <begin position="23"/>
        <end position="235"/>
    </location>
</feature>
<dbReference type="PANTHER" id="PTHR35272">
    <property type="entry name" value="THIOL:DISULFIDE INTERCHANGE PROTEIN DSBC-RELATED"/>
    <property type="match status" value="1"/>
</dbReference>
<dbReference type="InterPro" id="IPR018950">
    <property type="entry name" value="DiS-bond_isomerase_DsbC/G_N"/>
</dbReference>
<feature type="domain" description="Disulphide bond isomerase DsbC/G N-terminal" evidence="8">
    <location>
        <begin position="18"/>
        <end position="85"/>
    </location>
</feature>
<dbReference type="AlphaFoldDB" id="L0DXW9"/>
<dbReference type="OrthoDB" id="12976at2"/>
<dbReference type="InterPro" id="IPR051470">
    <property type="entry name" value="Thiol:disulfide_interchange"/>
</dbReference>
<dbReference type="PATRIC" id="fig|1255043.3.peg.2811"/>
<evidence type="ECO:0000256" key="3">
    <source>
        <dbReference type="ARBA" id="ARBA00022729"/>
    </source>
</evidence>
<sequence>MLRPRRLLIPLLTLLIAAPAAASDAIEQRLAEVVPTDAPDAIEPTAIPGVFEVRYGADVFYVSEDGRYLIQGSLIDLETRRNLTEETREQARAAMFSEIPDSELTVYVPEREVRYVMNVFTDPNCPYCRRQHQEMQTYLDAGVKVRYFMYPVLGRESPDVMRNIWCSDDRNAAMDLAKEGKPVPEAHCDTPADEHLALGRELGISGTPATITSGGHQISGYRPAIEIIQTLNSAR</sequence>
<dbReference type="STRING" id="1255043.TVNIR_2786"/>
<dbReference type="Pfam" id="PF13098">
    <property type="entry name" value="Thioredoxin_2"/>
    <property type="match status" value="1"/>
</dbReference>
<dbReference type="SUPFAM" id="SSF52833">
    <property type="entry name" value="Thioredoxin-like"/>
    <property type="match status" value="1"/>
</dbReference>
<comment type="function">
    <text evidence="7">Required for disulfide bond formation in some periplasmic proteins. Acts by transferring its disulfide bond to other proteins and is reduced in the process.</text>
</comment>
<dbReference type="SUPFAM" id="SSF54423">
    <property type="entry name" value="DsbC/DsbG N-terminal domain-like"/>
    <property type="match status" value="1"/>
</dbReference>
<evidence type="ECO:0000256" key="6">
    <source>
        <dbReference type="ARBA" id="ARBA00023284"/>
    </source>
</evidence>
<dbReference type="GO" id="GO:0042597">
    <property type="term" value="C:periplasmic space"/>
    <property type="evidence" value="ECO:0007669"/>
    <property type="project" value="UniProtKB-SubCell"/>
</dbReference>
<evidence type="ECO:0000313" key="11">
    <source>
        <dbReference type="Proteomes" id="UP000010809"/>
    </source>
</evidence>
<evidence type="ECO:0000256" key="1">
    <source>
        <dbReference type="ARBA" id="ARBA00004418"/>
    </source>
</evidence>
<dbReference type="Proteomes" id="UP000010809">
    <property type="component" value="Chromosome"/>
</dbReference>
<accession>L0DXW9</accession>
<dbReference type="InterPro" id="IPR033954">
    <property type="entry name" value="DiS-bond_Isoase_DsbC/G"/>
</dbReference>
<evidence type="ECO:0000259" key="9">
    <source>
        <dbReference type="Pfam" id="PF13098"/>
    </source>
</evidence>
<dbReference type="Gene3D" id="3.10.450.70">
    <property type="entry name" value="Disulphide bond isomerase, DsbC/G, N-terminal"/>
    <property type="match status" value="1"/>
</dbReference>
<dbReference type="EMBL" id="CP003989">
    <property type="protein sequence ID" value="AGA34424.1"/>
    <property type="molecule type" value="Genomic_DNA"/>
</dbReference>
<dbReference type="InterPro" id="IPR036249">
    <property type="entry name" value="Thioredoxin-like_sf"/>
</dbReference>
<dbReference type="InterPro" id="IPR009094">
    <property type="entry name" value="DiS-bond_isomerase_DsbC/G_N_sf"/>
</dbReference>
<dbReference type="PANTHER" id="PTHR35272:SF3">
    <property type="entry name" value="THIOL:DISULFIDE INTERCHANGE PROTEIN DSBC"/>
    <property type="match status" value="1"/>
</dbReference>
<dbReference type="eggNOG" id="COG1651">
    <property type="taxonomic scope" value="Bacteria"/>
</dbReference>
<evidence type="ECO:0000256" key="5">
    <source>
        <dbReference type="ARBA" id="ARBA00023157"/>
    </source>
</evidence>
<organism evidence="10 11">
    <name type="scientific">Thioalkalivibrio nitratireducens (strain DSM 14787 / UNIQEM 213 / ALEN2)</name>
    <dbReference type="NCBI Taxonomy" id="1255043"/>
    <lineage>
        <taxon>Bacteria</taxon>
        <taxon>Pseudomonadati</taxon>
        <taxon>Pseudomonadota</taxon>
        <taxon>Gammaproteobacteria</taxon>
        <taxon>Chromatiales</taxon>
        <taxon>Ectothiorhodospiraceae</taxon>
        <taxon>Thioalkalivibrio</taxon>
    </lineage>
</organism>
<proteinExistence type="inferred from homology"/>
<evidence type="ECO:0000259" key="8">
    <source>
        <dbReference type="Pfam" id="PF10411"/>
    </source>
</evidence>
<dbReference type="RefSeq" id="WP_015259535.1">
    <property type="nucleotide sequence ID" value="NC_019902.2"/>
</dbReference>
<dbReference type="Pfam" id="PF10411">
    <property type="entry name" value="DsbC_N"/>
    <property type="match status" value="1"/>
</dbReference>
<keyword evidence="5" id="KW-1015">Disulfide bond</keyword>
<dbReference type="HOGENOM" id="CLU_083593_0_0_6"/>
<dbReference type="CDD" id="cd03020">
    <property type="entry name" value="DsbA_DsbC_DsbG"/>
    <property type="match status" value="1"/>
</dbReference>
<evidence type="ECO:0000313" key="10">
    <source>
        <dbReference type="EMBL" id="AGA34424.1"/>
    </source>
</evidence>
<feature type="domain" description="Thioredoxin-like fold" evidence="9">
    <location>
        <begin position="112"/>
        <end position="230"/>
    </location>
</feature>
<keyword evidence="3 7" id="KW-0732">Signal</keyword>
<keyword evidence="6 7" id="KW-0676">Redox-active center</keyword>
<evidence type="ECO:0000256" key="4">
    <source>
        <dbReference type="ARBA" id="ARBA00022764"/>
    </source>
</evidence>
<gene>
    <name evidence="10" type="ordered locus">TVNIR_2786</name>
</gene>
<name>L0DXW9_THIND</name>
<keyword evidence="4 7" id="KW-0574">Periplasm</keyword>
<dbReference type="InterPro" id="IPR012336">
    <property type="entry name" value="Thioredoxin-like_fold"/>
</dbReference>
<dbReference type="Gene3D" id="3.40.30.10">
    <property type="entry name" value="Glutaredoxin"/>
    <property type="match status" value="1"/>
</dbReference>
<comment type="subcellular location">
    <subcellularLocation>
        <location evidence="1 7">Periplasm</location>
    </subcellularLocation>
</comment>
<keyword evidence="11" id="KW-1185">Reference proteome</keyword>